<dbReference type="PANTHER" id="PTHR13812">
    <property type="entry name" value="KETIMINE REDUCTASE MU-CRYSTALLIN"/>
    <property type="match status" value="1"/>
</dbReference>
<accession>A0A5C5REI9</accession>
<gene>
    <name evidence="1" type="ORF">FK529_00370</name>
</gene>
<dbReference type="Gene3D" id="3.30.1780.10">
    <property type="entry name" value="ornithine cyclodeaminase, domain 1"/>
    <property type="match status" value="1"/>
</dbReference>
<reference evidence="1 2" key="1">
    <citation type="submission" date="2019-06" db="EMBL/GenBank/DDBJ databases">
        <title>Tsukamurella conjunctivitidis sp. nov., Tsukamurella assacharolytica sp. nov. and Tsukamurella sputae sp. nov. isolated from patients with conjunctivitis, bacteraemia (lymphoma) and respiratory infection (sputum) in Hong Kong.</title>
        <authorList>
            <person name="Teng J.L.L."/>
            <person name="Lee H.H."/>
            <person name="Fong J.Y.H."/>
            <person name="Fok K.M.N."/>
            <person name="Lau S.K.P."/>
            <person name="Woo P.C.Y."/>
        </authorList>
    </citation>
    <scope>NUCLEOTIDE SEQUENCE [LARGE SCALE GENOMIC DNA]</scope>
    <source>
        <strain evidence="1 2">HKU71</strain>
    </source>
</reference>
<dbReference type="GO" id="GO:0005737">
    <property type="term" value="C:cytoplasm"/>
    <property type="evidence" value="ECO:0007669"/>
    <property type="project" value="TreeGrafter"/>
</dbReference>
<dbReference type="InterPro" id="IPR023401">
    <property type="entry name" value="ODC_N"/>
</dbReference>
<dbReference type="InterPro" id="IPR003462">
    <property type="entry name" value="ODC_Mu_crystall"/>
</dbReference>
<dbReference type="AlphaFoldDB" id="A0A5C5REI9"/>
<dbReference type="RefSeq" id="WP_146558496.1">
    <property type="nucleotide sequence ID" value="NZ_VIGW01000001.1"/>
</dbReference>
<dbReference type="SUPFAM" id="SSF51735">
    <property type="entry name" value="NAD(P)-binding Rossmann-fold domains"/>
    <property type="match status" value="1"/>
</dbReference>
<dbReference type="Proteomes" id="UP000317291">
    <property type="component" value="Unassembled WGS sequence"/>
</dbReference>
<dbReference type="PANTHER" id="PTHR13812:SF19">
    <property type="entry name" value="KETIMINE REDUCTASE MU-CRYSTALLIN"/>
    <property type="match status" value="1"/>
</dbReference>
<dbReference type="InterPro" id="IPR036291">
    <property type="entry name" value="NAD(P)-bd_dom_sf"/>
</dbReference>
<sequence>MTSARPDPGLPFVSADRLNELISPDRARDLLRNVLSSGFDVAGDPPRLSVDAGAGHLLIMPSDLDRWVGVKIASVAPGNPALGLERIQAVYLVMDGATLTPSLLIDGTALTALRTPAMTAVAADALADPESSRLLVYGTGPQARAHVRAIAAVRELTSVRLIGRNRDRLLDAVAAISATGIDAQPGSTEDITEADMIVCATSAEVPLFDGRLVRDGAFVAAIGSHEPDRRELDGTLLERSLVVVEDVATALVSSGDVVLARSEGNLRSDDLVSITDVARGRTKRDPDRPNVFKGAGMSWQDLAVAAEVANIELGEP</sequence>
<dbReference type="OrthoDB" id="4311033at2"/>
<dbReference type="EMBL" id="VIGW01000001">
    <property type="protein sequence ID" value="TWS21112.1"/>
    <property type="molecule type" value="Genomic_DNA"/>
</dbReference>
<comment type="caution">
    <text evidence="1">The sequence shown here is derived from an EMBL/GenBank/DDBJ whole genome shotgun (WGS) entry which is preliminary data.</text>
</comment>
<evidence type="ECO:0000313" key="1">
    <source>
        <dbReference type="EMBL" id="TWS21112.1"/>
    </source>
</evidence>
<organism evidence="1 2">
    <name type="scientific">Tsukamurella asaccharolytica</name>
    <dbReference type="NCBI Taxonomy" id="2592067"/>
    <lineage>
        <taxon>Bacteria</taxon>
        <taxon>Bacillati</taxon>
        <taxon>Actinomycetota</taxon>
        <taxon>Actinomycetes</taxon>
        <taxon>Mycobacteriales</taxon>
        <taxon>Tsukamurellaceae</taxon>
        <taxon>Tsukamurella</taxon>
    </lineage>
</organism>
<evidence type="ECO:0000313" key="2">
    <source>
        <dbReference type="Proteomes" id="UP000317291"/>
    </source>
</evidence>
<name>A0A5C5REI9_9ACTN</name>
<dbReference type="PIRSF" id="PIRSF001439">
    <property type="entry name" value="CryM"/>
    <property type="match status" value="1"/>
</dbReference>
<proteinExistence type="predicted"/>
<keyword evidence="2" id="KW-1185">Reference proteome</keyword>
<dbReference type="Pfam" id="PF02423">
    <property type="entry name" value="OCD_Mu_crystall"/>
    <property type="match status" value="1"/>
</dbReference>
<dbReference type="Gene3D" id="3.40.50.720">
    <property type="entry name" value="NAD(P)-binding Rossmann-like Domain"/>
    <property type="match status" value="1"/>
</dbReference>
<protein>
    <submittedName>
        <fullName evidence="1">Ornithine cyclodeaminase family protein</fullName>
    </submittedName>
</protein>